<accession>A0A7V3PTU1</accession>
<organism evidence="1">
    <name type="scientific">candidate division WOR-3 bacterium</name>
    <dbReference type="NCBI Taxonomy" id="2052148"/>
    <lineage>
        <taxon>Bacteria</taxon>
        <taxon>Bacteria division WOR-3</taxon>
    </lineage>
</organism>
<dbReference type="EMBL" id="DTMZ01000109">
    <property type="protein sequence ID" value="HGD13406.1"/>
    <property type="molecule type" value="Genomic_DNA"/>
</dbReference>
<protein>
    <submittedName>
        <fullName evidence="1">Uncharacterized protein</fullName>
    </submittedName>
</protein>
<reference evidence="1" key="1">
    <citation type="journal article" date="2020" name="mSystems">
        <title>Genome- and Community-Level Interaction Insights into Carbon Utilization and Element Cycling Functions of Hydrothermarchaeota in Hydrothermal Sediment.</title>
        <authorList>
            <person name="Zhou Z."/>
            <person name="Liu Y."/>
            <person name="Xu W."/>
            <person name="Pan J."/>
            <person name="Luo Z.H."/>
            <person name="Li M."/>
        </authorList>
    </citation>
    <scope>NUCLEOTIDE SEQUENCE [LARGE SCALE GENOMIC DNA]</scope>
    <source>
        <strain evidence="1">SpSt-914</strain>
    </source>
</reference>
<gene>
    <name evidence="1" type="ORF">ENX16_04935</name>
</gene>
<evidence type="ECO:0000313" key="1">
    <source>
        <dbReference type="EMBL" id="HGD13406.1"/>
    </source>
</evidence>
<proteinExistence type="predicted"/>
<comment type="caution">
    <text evidence="1">The sequence shown here is derived from an EMBL/GenBank/DDBJ whole genome shotgun (WGS) entry which is preliminary data.</text>
</comment>
<name>A0A7V3PTU1_UNCW3</name>
<dbReference type="AlphaFoldDB" id="A0A7V3PTU1"/>
<sequence length="142" mass="16313">MRPTIIILLFITSLIIFCPSSSHLTKFTSSSPPPVITGYYPHYHSPLPAGHPLLRKTLSLRKDIEAHESLLRELVRHRYPVKSPLEFHFSYAGIDSLHQHLILRYFAPNPQPDEIAGWQVQFVYQLPSLTIKSAYIWAVPLE</sequence>